<keyword evidence="3" id="KW-1185">Reference proteome</keyword>
<keyword evidence="1" id="KW-0472">Membrane</keyword>
<dbReference type="EMBL" id="JABCQO010000031">
    <property type="protein sequence ID" value="MBF0877980.1"/>
    <property type="molecule type" value="Genomic_DNA"/>
</dbReference>
<evidence type="ECO:0000313" key="3">
    <source>
        <dbReference type="Proteomes" id="UP000630952"/>
    </source>
</evidence>
<sequence length="234" mass="25851">MFSPCFSEGFGRGMDIELCGKPFWLHGIRGTVHGVCQWSEQSTYRPPIGSMAVGDTLFVDIPAEKTLFTREYQRFWVVAPDGRQFQVGLKCPVREGQEVCLVWGNLQGRKTGRILYVRNLSTGQSTLVSNTLPLSVVMTDASRMAGRLLKGVLGFGLLFVCLMILIGLVSRLIPHGEASSLRMIALLAMVVNLGVLVGGIALLRVVLRLFRNRQQALRTLSAILNSNPRFLESL</sequence>
<proteinExistence type="predicted"/>
<reference evidence="3" key="1">
    <citation type="submission" date="2020-04" db="EMBL/GenBank/DDBJ databases">
        <title>Description of novel Gluconacetobacter.</title>
        <authorList>
            <person name="Sombolestani A."/>
        </authorList>
    </citation>
    <scope>NUCLEOTIDE SEQUENCE [LARGE SCALE GENOMIC DNA]</scope>
    <source>
        <strain evidence="3">LMG 27748</strain>
    </source>
</reference>
<gene>
    <name evidence="2" type="ORF">HKD21_14240</name>
</gene>
<dbReference type="RefSeq" id="WP_194256254.1">
    <property type="nucleotide sequence ID" value="NZ_JABCQO010000031.1"/>
</dbReference>
<keyword evidence="1" id="KW-0812">Transmembrane</keyword>
<feature type="transmembrane region" description="Helical" evidence="1">
    <location>
        <begin position="152"/>
        <end position="173"/>
    </location>
</feature>
<evidence type="ECO:0000256" key="1">
    <source>
        <dbReference type="SAM" id="Phobius"/>
    </source>
</evidence>
<name>A0ABR9YH34_9PROT</name>
<dbReference type="Proteomes" id="UP000630952">
    <property type="component" value="Unassembled WGS sequence"/>
</dbReference>
<keyword evidence="1" id="KW-1133">Transmembrane helix</keyword>
<reference evidence="2 3" key="2">
    <citation type="submission" date="2020-11" db="EMBL/GenBank/DDBJ databases">
        <title>Description of novel Gluconobacter species.</title>
        <authorList>
            <person name="Cleenwerck I."/>
            <person name="Cnockaert M."/>
            <person name="Borremans W."/>
            <person name="Wieme A.D."/>
            <person name="De Vuyst L."/>
            <person name="Vandamme P."/>
        </authorList>
    </citation>
    <scope>NUCLEOTIDE SEQUENCE [LARGE SCALE GENOMIC DNA]</scope>
    <source>
        <strain evidence="2 3">LMG 27748</strain>
    </source>
</reference>
<feature type="transmembrane region" description="Helical" evidence="1">
    <location>
        <begin position="185"/>
        <end position="207"/>
    </location>
</feature>
<organism evidence="2 3">
    <name type="scientific">Gluconobacter cerevisiae</name>
    <dbReference type="NCBI Taxonomy" id="1379734"/>
    <lineage>
        <taxon>Bacteria</taxon>
        <taxon>Pseudomonadati</taxon>
        <taxon>Pseudomonadota</taxon>
        <taxon>Alphaproteobacteria</taxon>
        <taxon>Acetobacterales</taxon>
        <taxon>Acetobacteraceae</taxon>
        <taxon>Gluconobacter</taxon>
    </lineage>
</organism>
<protein>
    <submittedName>
        <fullName evidence="2">Uncharacterized protein</fullName>
    </submittedName>
</protein>
<evidence type="ECO:0000313" key="2">
    <source>
        <dbReference type="EMBL" id="MBF0877980.1"/>
    </source>
</evidence>
<comment type="caution">
    <text evidence="2">The sequence shown here is derived from an EMBL/GenBank/DDBJ whole genome shotgun (WGS) entry which is preliminary data.</text>
</comment>
<accession>A0ABR9YH34</accession>